<dbReference type="Gene3D" id="3.80.30.20">
    <property type="entry name" value="tm_1862 like domain"/>
    <property type="match status" value="1"/>
</dbReference>
<dbReference type="InterPro" id="IPR006638">
    <property type="entry name" value="Elp3/MiaA/NifB-like_rSAM"/>
</dbReference>
<dbReference type="SUPFAM" id="SSF102114">
    <property type="entry name" value="Radical SAM enzymes"/>
    <property type="match status" value="1"/>
</dbReference>
<protein>
    <submittedName>
        <fullName evidence="10">Putative radical SAM superfamily protein</fullName>
    </submittedName>
</protein>
<dbReference type="SFLD" id="SFLDG01123">
    <property type="entry name" value="methyltransferase_(Class_B)"/>
    <property type="match status" value="1"/>
</dbReference>
<evidence type="ECO:0000256" key="6">
    <source>
        <dbReference type="ARBA" id="ARBA00023004"/>
    </source>
</evidence>
<dbReference type="PANTHER" id="PTHR43409:SF7">
    <property type="entry name" value="BLL1977 PROTEIN"/>
    <property type="match status" value="1"/>
</dbReference>
<organism evidence="10">
    <name type="scientific">viral metagenome</name>
    <dbReference type="NCBI Taxonomy" id="1070528"/>
    <lineage>
        <taxon>unclassified sequences</taxon>
        <taxon>metagenomes</taxon>
        <taxon>organismal metagenomes</taxon>
    </lineage>
</organism>
<dbReference type="EMBL" id="MT144249">
    <property type="protein sequence ID" value="QJA51267.1"/>
    <property type="molecule type" value="Genomic_DNA"/>
</dbReference>
<gene>
    <name evidence="11" type="ORF">MM415B00892_0014</name>
    <name evidence="10" type="ORF">TM448A02043_0012</name>
</gene>
<dbReference type="InterPro" id="IPR023404">
    <property type="entry name" value="rSAM_horseshoe"/>
</dbReference>
<keyword evidence="4" id="KW-0949">S-adenosyl-L-methionine</keyword>
<sequence length="521" mass="60419">MRILLIVLPFTVDVCEFSHNDDYRTWKAIPYGVLQLIKYCQDLAEFRVVDCNVDEKYQESIVQTMKEWEPHRVGFSMTFDGSYPYLAELAKIVKDIDPRVWIVVGGAATLATYREIITEQKSIDAVCYSDGEVPFRDILLPVPGRWADLYGHVSWITRESLNEGRVPQKSPIPNLDDVTDVDYTYVDVSKYSMVDEFNLVPMRDVHRFYIMTSRGCPFRCKFCFRSRENDPRMQFASISKVIDHVKRLVDDFGMDALVLCDDQLLVDMKRAKELFRQLAQFHLRVEVQQGVGLGFIDEEMVDLMVGAGMVKLLLNVESGSQEMLDLMVTKPVNLDKAREIIKIIRSHGVWTSAIFVCGFPGETDTHRAETLKWIESTELDWCRFRAAIPIRGTVLYDICIKNGYIQPDIKFGDLDYGNYTIHVPGYPPEYVTDQIYKMNLQTNFVNNPQMRRGDYAIAARMFKQIIDNVYEGHAFAHYYLSKCLGKMMGINAEWHYSRFQEIINTDKTWARYATEYIKEKT</sequence>
<evidence type="ECO:0000256" key="7">
    <source>
        <dbReference type="ARBA" id="ARBA00023014"/>
    </source>
</evidence>
<dbReference type="GO" id="GO:0003824">
    <property type="term" value="F:catalytic activity"/>
    <property type="evidence" value="ECO:0007669"/>
    <property type="project" value="InterPro"/>
</dbReference>
<dbReference type="Gene3D" id="3.40.50.280">
    <property type="entry name" value="Cobalamin-binding domain"/>
    <property type="match status" value="1"/>
</dbReference>
<feature type="domain" description="B12-binding" evidence="8">
    <location>
        <begin position="1"/>
        <end position="149"/>
    </location>
</feature>
<dbReference type="SMART" id="SM00729">
    <property type="entry name" value="Elp3"/>
    <property type="match status" value="1"/>
</dbReference>
<evidence type="ECO:0000313" key="11">
    <source>
        <dbReference type="EMBL" id="QJA61788.1"/>
    </source>
</evidence>
<evidence type="ECO:0000256" key="1">
    <source>
        <dbReference type="ARBA" id="ARBA00001966"/>
    </source>
</evidence>
<dbReference type="AlphaFoldDB" id="A0A6H1ZVC3"/>
<evidence type="ECO:0000256" key="3">
    <source>
        <dbReference type="ARBA" id="ARBA00022679"/>
    </source>
</evidence>
<dbReference type="InterPro" id="IPR034466">
    <property type="entry name" value="Methyltransferase_Class_B"/>
</dbReference>
<accession>A0A6H1ZVC3</accession>
<dbReference type="GO" id="GO:0046872">
    <property type="term" value="F:metal ion binding"/>
    <property type="evidence" value="ECO:0007669"/>
    <property type="project" value="UniProtKB-KW"/>
</dbReference>
<dbReference type="GO" id="GO:0031419">
    <property type="term" value="F:cobalamin binding"/>
    <property type="evidence" value="ECO:0007669"/>
    <property type="project" value="InterPro"/>
</dbReference>
<evidence type="ECO:0000256" key="5">
    <source>
        <dbReference type="ARBA" id="ARBA00022723"/>
    </source>
</evidence>
<evidence type="ECO:0000256" key="2">
    <source>
        <dbReference type="ARBA" id="ARBA00022603"/>
    </source>
</evidence>
<evidence type="ECO:0000256" key="4">
    <source>
        <dbReference type="ARBA" id="ARBA00022691"/>
    </source>
</evidence>
<dbReference type="InterPro" id="IPR058240">
    <property type="entry name" value="rSAM_sf"/>
</dbReference>
<dbReference type="InterPro" id="IPR036724">
    <property type="entry name" value="Cobalamin-bd_sf"/>
</dbReference>
<dbReference type="PANTHER" id="PTHR43409">
    <property type="entry name" value="ANAEROBIC MAGNESIUM-PROTOPORPHYRIN IX MONOMETHYL ESTER CYCLASE-RELATED"/>
    <property type="match status" value="1"/>
</dbReference>
<evidence type="ECO:0000259" key="8">
    <source>
        <dbReference type="PROSITE" id="PS51332"/>
    </source>
</evidence>
<keyword evidence="5" id="KW-0479">Metal-binding</keyword>
<comment type="cofactor">
    <cofactor evidence="1">
        <name>[4Fe-4S] cluster</name>
        <dbReference type="ChEBI" id="CHEBI:49883"/>
    </cofactor>
</comment>
<dbReference type="InterPro" id="IPR007197">
    <property type="entry name" value="rSAM"/>
</dbReference>
<keyword evidence="7" id="KW-0411">Iron-sulfur</keyword>
<dbReference type="CDD" id="cd01335">
    <property type="entry name" value="Radical_SAM"/>
    <property type="match status" value="1"/>
</dbReference>
<name>A0A6H1ZVC3_9ZZZZ</name>
<dbReference type="SFLD" id="SFLDS00029">
    <property type="entry name" value="Radical_SAM"/>
    <property type="match status" value="1"/>
</dbReference>
<dbReference type="SUPFAM" id="SSF52242">
    <property type="entry name" value="Cobalamin (vitamin B12)-binding domain"/>
    <property type="match status" value="1"/>
</dbReference>
<proteinExistence type="predicted"/>
<keyword evidence="6" id="KW-0408">Iron</keyword>
<dbReference type="PROSITE" id="PS51918">
    <property type="entry name" value="RADICAL_SAM"/>
    <property type="match status" value="1"/>
</dbReference>
<evidence type="ECO:0000259" key="9">
    <source>
        <dbReference type="PROSITE" id="PS51918"/>
    </source>
</evidence>
<evidence type="ECO:0000313" key="10">
    <source>
        <dbReference type="EMBL" id="QJA51267.1"/>
    </source>
</evidence>
<dbReference type="InterPro" id="IPR006158">
    <property type="entry name" value="Cobalamin-bd"/>
</dbReference>
<dbReference type="Pfam" id="PF04055">
    <property type="entry name" value="Radical_SAM"/>
    <property type="match status" value="1"/>
</dbReference>
<dbReference type="GO" id="GO:0051539">
    <property type="term" value="F:4 iron, 4 sulfur cluster binding"/>
    <property type="evidence" value="ECO:0007669"/>
    <property type="project" value="UniProtKB-KW"/>
</dbReference>
<dbReference type="InterPro" id="IPR051198">
    <property type="entry name" value="BchE-like"/>
</dbReference>
<keyword evidence="3" id="KW-0808">Transferase</keyword>
<keyword evidence="2" id="KW-0489">Methyltransferase</keyword>
<feature type="domain" description="Radical SAM core" evidence="9">
    <location>
        <begin position="202"/>
        <end position="429"/>
    </location>
</feature>
<dbReference type="Pfam" id="PF02310">
    <property type="entry name" value="B12-binding"/>
    <property type="match status" value="1"/>
</dbReference>
<dbReference type="SFLD" id="SFLDG01082">
    <property type="entry name" value="B12-binding_domain_containing"/>
    <property type="match status" value="1"/>
</dbReference>
<dbReference type="PROSITE" id="PS51332">
    <property type="entry name" value="B12_BINDING"/>
    <property type="match status" value="1"/>
</dbReference>
<reference evidence="10" key="1">
    <citation type="submission" date="2020-03" db="EMBL/GenBank/DDBJ databases">
        <title>The deep terrestrial virosphere.</title>
        <authorList>
            <person name="Holmfeldt K."/>
            <person name="Nilsson E."/>
            <person name="Simone D."/>
            <person name="Lopez-Fernandez M."/>
            <person name="Wu X."/>
            <person name="de Brujin I."/>
            <person name="Lundin D."/>
            <person name="Andersson A."/>
            <person name="Bertilsson S."/>
            <person name="Dopson M."/>
        </authorList>
    </citation>
    <scope>NUCLEOTIDE SEQUENCE</scope>
    <source>
        <strain evidence="11">MM415B00892</strain>
        <strain evidence="10">TM448A02043</strain>
    </source>
</reference>
<dbReference type="EMBL" id="MT141453">
    <property type="protein sequence ID" value="QJA61788.1"/>
    <property type="molecule type" value="Genomic_DNA"/>
</dbReference>